<dbReference type="Proteomes" id="UP001367508">
    <property type="component" value="Unassembled WGS sequence"/>
</dbReference>
<evidence type="ECO:0000313" key="1">
    <source>
        <dbReference type="EMBL" id="KAK7321359.1"/>
    </source>
</evidence>
<keyword evidence="2" id="KW-1185">Reference proteome</keyword>
<evidence type="ECO:0000313" key="2">
    <source>
        <dbReference type="Proteomes" id="UP001367508"/>
    </source>
</evidence>
<reference evidence="1 2" key="1">
    <citation type="submission" date="2024-01" db="EMBL/GenBank/DDBJ databases">
        <title>The genomes of 5 underutilized Papilionoideae crops provide insights into root nodulation and disease resistanc.</title>
        <authorList>
            <person name="Jiang F."/>
        </authorList>
    </citation>
    <scope>NUCLEOTIDE SEQUENCE [LARGE SCALE GENOMIC DNA]</scope>
    <source>
        <strain evidence="1">LVBAO_FW01</strain>
        <tissue evidence="1">Leaves</tissue>
    </source>
</reference>
<organism evidence="1 2">
    <name type="scientific">Canavalia gladiata</name>
    <name type="common">Sword bean</name>
    <name type="synonym">Dolichos gladiatus</name>
    <dbReference type="NCBI Taxonomy" id="3824"/>
    <lineage>
        <taxon>Eukaryota</taxon>
        <taxon>Viridiplantae</taxon>
        <taxon>Streptophyta</taxon>
        <taxon>Embryophyta</taxon>
        <taxon>Tracheophyta</taxon>
        <taxon>Spermatophyta</taxon>
        <taxon>Magnoliopsida</taxon>
        <taxon>eudicotyledons</taxon>
        <taxon>Gunneridae</taxon>
        <taxon>Pentapetalae</taxon>
        <taxon>rosids</taxon>
        <taxon>fabids</taxon>
        <taxon>Fabales</taxon>
        <taxon>Fabaceae</taxon>
        <taxon>Papilionoideae</taxon>
        <taxon>50 kb inversion clade</taxon>
        <taxon>NPAAA clade</taxon>
        <taxon>indigoferoid/millettioid clade</taxon>
        <taxon>Phaseoleae</taxon>
        <taxon>Canavalia</taxon>
    </lineage>
</organism>
<accession>A0AAN9KQ35</accession>
<name>A0AAN9KQ35_CANGL</name>
<gene>
    <name evidence="1" type="ORF">VNO77_31928</name>
</gene>
<protein>
    <submittedName>
        <fullName evidence="1">Uncharacterized protein</fullName>
    </submittedName>
</protein>
<sequence>MQALEEGFSGEVFFKISNDISQFLGPLISNQLLLSMQSDYLAWKGCVYALLILSREKGPFMQNRYLAHHKRNISYEHKGIHNISSLTARDTKVKAPKLSQIPCKLIEKGFDQPSKLSTETCKSPVATVKPNLKTLIVGPIELVKIRRKKLA</sequence>
<comment type="caution">
    <text evidence="1">The sequence shown here is derived from an EMBL/GenBank/DDBJ whole genome shotgun (WGS) entry which is preliminary data.</text>
</comment>
<proteinExistence type="predicted"/>
<dbReference type="EMBL" id="JAYMYQ010000007">
    <property type="protein sequence ID" value="KAK7321359.1"/>
    <property type="molecule type" value="Genomic_DNA"/>
</dbReference>
<dbReference type="AlphaFoldDB" id="A0AAN9KQ35"/>